<dbReference type="AlphaFoldDB" id="A0A8J2P7H6"/>
<comment type="caution">
    <text evidence="2">The sequence shown here is derived from an EMBL/GenBank/DDBJ whole genome shotgun (WGS) entry which is preliminary data.</text>
</comment>
<evidence type="ECO:0000313" key="3">
    <source>
        <dbReference type="Proteomes" id="UP000708208"/>
    </source>
</evidence>
<gene>
    <name evidence="2" type="ORF">AFUS01_LOCUS23150</name>
</gene>
<dbReference type="Proteomes" id="UP000708208">
    <property type="component" value="Unassembled WGS sequence"/>
</dbReference>
<evidence type="ECO:0000256" key="1">
    <source>
        <dbReference type="SAM" id="MobiDB-lite"/>
    </source>
</evidence>
<keyword evidence="3" id="KW-1185">Reference proteome</keyword>
<organism evidence="2 3">
    <name type="scientific">Allacma fusca</name>
    <dbReference type="NCBI Taxonomy" id="39272"/>
    <lineage>
        <taxon>Eukaryota</taxon>
        <taxon>Metazoa</taxon>
        <taxon>Ecdysozoa</taxon>
        <taxon>Arthropoda</taxon>
        <taxon>Hexapoda</taxon>
        <taxon>Collembola</taxon>
        <taxon>Symphypleona</taxon>
        <taxon>Sminthuridae</taxon>
        <taxon>Allacma</taxon>
    </lineage>
</organism>
<feature type="non-terminal residue" evidence="2">
    <location>
        <position position="1"/>
    </location>
</feature>
<sequence length="180" mass="19088">MAGISSSSTRRIGVPSSITNTTQQSHLSPKNSSVSHSTLSGKSMGHNLQTKLKNSIRESLPPKDIRVGEIHNAVLHSKSNVNSTNGSNSQSGSVSYASTATVPSGHSRPPTPSFLQPEGGIVYGSIPTTRGTRDVSNQFNNNYSSISSSTPNGAIAMSSANDTFRLLKCFYRDVQFQGET</sequence>
<name>A0A8J2P7H6_9HEXA</name>
<feature type="region of interest" description="Disordered" evidence="1">
    <location>
        <begin position="1"/>
        <end position="46"/>
    </location>
</feature>
<evidence type="ECO:0000313" key="2">
    <source>
        <dbReference type="EMBL" id="CAG7734780.1"/>
    </source>
</evidence>
<accession>A0A8J2P7H6</accession>
<proteinExistence type="predicted"/>
<reference evidence="2" key="1">
    <citation type="submission" date="2021-06" db="EMBL/GenBank/DDBJ databases">
        <authorList>
            <person name="Hodson N. C."/>
            <person name="Mongue J. A."/>
            <person name="Jaron S. K."/>
        </authorList>
    </citation>
    <scope>NUCLEOTIDE SEQUENCE</scope>
</reference>
<feature type="region of interest" description="Disordered" evidence="1">
    <location>
        <begin position="78"/>
        <end position="119"/>
    </location>
</feature>
<protein>
    <submittedName>
        <fullName evidence="2">Uncharacterized protein</fullName>
    </submittedName>
</protein>
<feature type="compositionally biased region" description="Low complexity" evidence="1">
    <location>
        <begin position="78"/>
        <end position="95"/>
    </location>
</feature>
<dbReference type="EMBL" id="CAJVCH010276326">
    <property type="protein sequence ID" value="CAG7734780.1"/>
    <property type="molecule type" value="Genomic_DNA"/>
</dbReference>